<feature type="domain" description="NAD(P)-binding" evidence="1">
    <location>
        <begin position="26"/>
        <end position="135"/>
    </location>
</feature>
<dbReference type="InterPro" id="IPR036291">
    <property type="entry name" value="NAD(P)-bd_dom_sf"/>
</dbReference>
<dbReference type="RefSeq" id="WP_144995135.1">
    <property type="nucleotide sequence ID" value="NZ_CP036281.1"/>
</dbReference>
<dbReference type="PANTHER" id="PTHR48079:SF6">
    <property type="entry name" value="NAD(P)-BINDING DOMAIN-CONTAINING PROTEIN-RELATED"/>
    <property type="match status" value="1"/>
</dbReference>
<sequence length="319" mass="35058">MTSNTQTEHWSTDENDRATQTVMVTGATGYVGNRLMPLLRRSGYTVKGLARSPEKLNQTELHEIEIRQGDVLDLASLKQALKGIDTAFYLVHLMGGDGDFMERDRQAARNFIVAAEHCGVKRIIYLGGLGDVNDPDLSPHLRSRHEVGEILRQGSVEVIEFRAAVLVGAGSLSFEMIRNLTDRLPVMICPRWLSTATQPISIDDTLSYLVAALSLPTEGNRIIGIGGADVVTYGDMIREYARQRGLKRTLIPVPLLSPWLSSLWLSLVTPATAGVGRHLIEGLQNETTVRDPEPASRLPVKPIGMQEAIRIAIEEESGL</sequence>
<proteinExistence type="predicted"/>
<dbReference type="EMBL" id="CP036281">
    <property type="protein sequence ID" value="QDU80051.1"/>
    <property type="molecule type" value="Genomic_DNA"/>
</dbReference>
<dbReference type="PANTHER" id="PTHR48079">
    <property type="entry name" value="PROTEIN YEEZ"/>
    <property type="match status" value="1"/>
</dbReference>
<dbReference type="GO" id="GO:0005737">
    <property type="term" value="C:cytoplasm"/>
    <property type="evidence" value="ECO:0007669"/>
    <property type="project" value="TreeGrafter"/>
</dbReference>
<organism evidence="2 3">
    <name type="scientific">Polystyrenella longa</name>
    <dbReference type="NCBI Taxonomy" id="2528007"/>
    <lineage>
        <taxon>Bacteria</taxon>
        <taxon>Pseudomonadati</taxon>
        <taxon>Planctomycetota</taxon>
        <taxon>Planctomycetia</taxon>
        <taxon>Planctomycetales</taxon>
        <taxon>Planctomycetaceae</taxon>
        <taxon>Polystyrenella</taxon>
    </lineage>
</organism>
<dbReference type="InterPro" id="IPR051783">
    <property type="entry name" value="NAD(P)-dependent_oxidoreduct"/>
</dbReference>
<dbReference type="SUPFAM" id="SSF51735">
    <property type="entry name" value="NAD(P)-binding Rossmann-fold domains"/>
    <property type="match status" value="1"/>
</dbReference>
<dbReference type="OrthoDB" id="9774199at2"/>
<dbReference type="Proteomes" id="UP000317178">
    <property type="component" value="Chromosome"/>
</dbReference>
<dbReference type="Pfam" id="PF13460">
    <property type="entry name" value="NAD_binding_10"/>
    <property type="match status" value="1"/>
</dbReference>
<protein>
    <submittedName>
        <fullName evidence="2">3 beta-hydroxysteroid dehydrogenase/Delta 5--&gt;4-isomerase</fullName>
    </submittedName>
</protein>
<evidence type="ECO:0000259" key="1">
    <source>
        <dbReference type="Pfam" id="PF13460"/>
    </source>
</evidence>
<dbReference type="KEGG" id="plon:Pla110_17730"/>
<reference evidence="2 3" key="1">
    <citation type="submission" date="2019-02" db="EMBL/GenBank/DDBJ databases">
        <title>Deep-cultivation of Planctomycetes and their phenomic and genomic characterization uncovers novel biology.</title>
        <authorList>
            <person name="Wiegand S."/>
            <person name="Jogler M."/>
            <person name="Boedeker C."/>
            <person name="Pinto D."/>
            <person name="Vollmers J."/>
            <person name="Rivas-Marin E."/>
            <person name="Kohn T."/>
            <person name="Peeters S.H."/>
            <person name="Heuer A."/>
            <person name="Rast P."/>
            <person name="Oberbeckmann S."/>
            <person name="Bunk B."/>
            <person name="Jeske O."/>
            <person name="Meyerdierks A."/>
            <person name="Storesund J.E."/>
            <person name="Kallscheuer N."/>
            <person name="Luecker S."/>
            <person name="Lage O.M."/>
            <person name="Pohl T."/>
            <person name="Merkel B.J."/>
            <person name="Hornburger P."/>
            <person name="Mueller R.-W."/>
            <person name="Bruemmer F."/>
            <person name="Labrenz M."/>
            <person name="Spormann A.M."/>
            <person name="Op den Camp H."/>
            <person name="Overmann J."/>
            <person name="Amann R."/>
            <person name="Jetten M.S.M."/>
            <person name="Mascher T."/>
            <person name="Medema M.H."/>
            <person name="Devos D.P."/>
            <person name="Kaster A.-K."/>
            <person name="Ovreas L."/>
            <person name="Rohde M."/>
            <person name="Galperin M.Y."/>
            <person name="Jogler C."/>
        </authorList>
    </citation>
    <scope>NUCLEOTIDE SEQUENCE [LARGE SCALE GENOMIC DNA]</scope>
    <source>
        <strain evidence="2 3">Pla110</strain>
    </source>
</reference>
<dbReference type="GO" id="GO:0016853">
    <property type="term" value="F:isomerase activity"/>
    <property type="evidence" value="ECO:0007669"/>
    <property type="project" value="UniProtKB-KW"/>
</dbReference>
<name>A0A518CLE8_9PLAN</name>
<accession>A0A518CLE8</accession>
<keyword evidence="2" id="KW-0413">Isomerase</keyword>
<dbReference type="GO" id="GO:0004029">
    <property type="term" value="F:aldehyde dehydrogenase (NAD+) activity"/>
    <property type="evidence" value="ECO:0007669"/>
    <property type="project" value="TreeGrafter"/>
</dbReference>
<dbReference type="Gene3D" id="3.40.50.720">
    <property type="entry name" value="NAD(P)-binding Rossmann-like Domain"/>
    <property type="match status" value="1"/>
</dbReference>
<dbReference type="AlphaFoldDB" id="A0A518CLE8"/>
<dbReference type="InterPro" id="IPR016040">
    <property type="entry name" value="NAD(P)-bd_dom"/>
</dbReference>
<evidence type="ECO:0000313" key="2">
    <source>
        <dbReference type="EMBL" id="QDU80051.1"/>
    </source>
</evidence>
<gene>
    <name evidence="2" type="ORF">Pla110_17730</name>
</gene>
<evidence type="ECO:0000313" key="3">
    <source>
        <dbReference type="Proteomes" id="UP000317178"/>
    </source>
</evidence>
<keyword evidence="3" id="KW-1185">Reference proteome</keyword>